<dbReference type="AlphaFoldDB" id="A0A846WL50"/>
<keyword evidence="1" id="KW-0472">Membrane</keyword>
<comment type="caution">
    <text evidence="2">The sequence shown here is derived from an EMBL/GenBank/DDBJ whole genome shotgun (WGS) entry which is preliminary data.</text>
</comment>
<feature type="transmembrane region" description="Helical" evidence="1">
    <location>
        <begin position="42"/>
        <end position="62"/>
    </location>
</feature>
<reference evidence="2 3" key="1">
    <citation type="submission" date="2020-04" db="EMBL/GenBank/DDBJ databases">
        <title>MicrobeNet Type strains.</title>
        <authorList>
            <person name="Nicholson A.C."/>
        </authorList>
    </citation>
    <scope>NUCLEOTIDE SEQUENCE [LARGE SCALE GENOMIC DNA]</scope>
    <source>
        <strain evidence="2 3">ATCC BAA-14</strain>
    </source>
</reference>
<organism evidence="2 3">
    <name type="scientific">Gordonia polyisoprenivorans</name>
    <dbReference type="NCBI Taxonomy" id="84595"/>
    <lineage>
        <taxon>Bacteria</taxon>
        <taxon>Bacillati</taxon>
        <taxon>Actinomycetota</taxon>
        <taxon>Actinomycetes</taxon>
        <taxon>Mycobacteriales</taxon>
        <taxon>Gordoniaceae</taxon>
        <taxon>Gordonia</taxon>
    </lineage>
</organism>
<evidence type="ECO:0000313" key="3">
    <source>
        <dbReference type="Proteomes" id="UP000563898"/>
    </source>
</evidence>
<proteinExistence type="predicted"/>
<gene>
    <name evidence="2" type="ORF">HGA05_12085</name>
</gene>
<keyword evidence="1" id="KW-0812">Transmembrane</keyword>
<evidence type="ECO:0000256" key="1">
    <source>
        <dbReference type="SAM" id="Phobius"/>
    </source>
</evidence>
<dbReference type="Proteomes" id="UP000563898">
    <property type="component" value="Unassembled WGS sequence"/>
</dbReference>
<dbReference type="RefSeq" id="WP_006370082.1">
    <property type="nucleotide sequence ID" value="NZ_JAAXPC010000006.1"/>
</dbReference>
<protein>
    <submittedName>
        <fullName evidence="2">Uncharacterized protein</fullName>
    </submittedName>
</protein>
<accession>A0A846WL50</accession>
<keyword evidence="1" id="KW-1133">Transmembrane helix</keyword>
<sequence length="65" mass="6635">MNLTIAAFVAGAVLLVVGAALREFQVPTSGTTGRGRLAHRVTILVAACTVVAACLTVQRLAVMAL</sequence>
<dbReference type="EMBL" id="JAAXPC010000006">
    <property type="protein sequence ID" value="NKY02318.1"/>
    <property type="molecule type" value="Genomic_DNA"/>
</dbReference>
<evidence type="ECO:0000313" key="2">
    <source>
        <dbReference type="EMBL" id="NKY02318.1"/>
    </source>
</evidence>
<name>A0A846WL50_9ACTN</name>